<accession>A0A9N7TZJ3</accession>
<reference evidence="6" key="1">
    <citation type="submission" date="2020-03" db="EMBL/GenBank/DDBJ databases">
        <authorList>
            <person name="Weist P."/>
        </authorList>
    </citation>
    <scope>NUCLEOTIDE SEQUENCE</scope>
</reference>
<dbReference type="EMBL" id="CADEAL010000539">
    <property type="protein sequence ID" value="CAB1421688.1"/>
    <property type="molecule type" value="Genomic_DNA"/>
</dbReference>
<dbReference type="AlphaFoldDB" id="A0A9N7TZJ3"/>
<dbReference type="GO" id="GO:0005125">
    <property type="term" value="F:cytokine activity"/>
    <property type="evidence" value="ECO:0007669"/>
    <property type="project" value="UniProtKB-KW"/>
</dbReference>
<dbReference type="GO" id="GO:0005133">
    <property type="term" value="F:type II interferon receptor binding"/>
    <property type="evidence" value="ECO:0007669"/>
    <property type="project" value="InterPro"/>
</dbReference>
<dbReference type="GO" id="GO:0006955">
    <property type="term" value="P:immune response"/>
    <property type="evidence" value="ECO:0007669"/>
    <property type="project" value="InterPro"/>
</dbReference>
<sequence>MNKTIQDLLQRYEIPSKERYNGTPVFTREPLDGTTEQTKRTFMGGVLETYEKLLGQMLKAGDDAVKTDLRFLLKLIQDLKKHKYKEQSKLLKGLHDLGNVQMDDRIIQGKALGELPWLYEEASSLTSSIRLERRRRRRQARKLRTHPSA</sequence>
<dbReference type="PANTHER" id="PTHR11419:SF0">
    <property type="entry name" value="INTERFERON GAMMA"/>
    <property type="match status" value="1"/>
</dbReference>
<comment type="caution">
    <text evidence="6">The sequence shown here is derived from an EMBL/GenBank/DDBJ whole genome shotgun (WGS) entry which is preliminary data.</text>
</comment>
<protein>
    <recommendedName>
        <fullName evidence="8">Interferon gamma</fullName>
    </recommendedName>
</protein>
<evidence type="ECO:0000256" key="4">
    <source>
        <dbReference type="ARBA" id="ARBA00022525"/>
    </source>
</evidence>
<dbReference type="InterPro" id="IPR002069">
    <property type="entry name" value="Interferon_gamma"/>
</dbReference>
<evidence type="ECO:0000256" key="3">
    <source>
        <dbReference type="ARBA" id="ARBA00022514"/>
    </source>
</evidence>
<dbReference type="InterPro" id="IPR009079">
    <property type="entry name" value="4_helix_cytokine-like_core"/>
</dbReference>
<proteinExistence type="inferred from homology"/>
<keyword evidence="4" id="KW-0964">Secreted</keyword>
<evidence type="ECO:0000256" key="2">
    <source>
        <dbReference type="ARBA" id="ARBA00007566"/>
    </source>
</evidence>
<dbReference type="GO" id="GO:0005615">
    <property type="term" value="C:extracellular space"/>
    <property type="evidence" value="ECO:0007669"/>
    <property type="project" value="UniProtKB-KW"/>
</dbReference>
<keyword evidence="7" id="KW-1185">Reference proteome</keyword>
<dbReference type="Proteomes" id="UP001153269">
    <property type="component" value="Unassembled WGS sequence"/>
</dbReference>
<dbReference type="Gene3D" id="1.20.1250.10">
    <property type="match status" value="1"/>
</dbReference>
<keyword evidence="5" id="KW-0325">Glycoprotein</keyword>
<evidence type="ECO:0000256" key="1">
    <source>
        <dbReference type="ARBA" id="ARBA00004613"/>
    </source>
</evidence>
<organism evidence="6 7">
    <name type="scientific">Pleuronectes platessa</name>
    <name type="common">European plaice</name>
    <dbReference type="NCBI Taxonomy" id="8262"/>
    <lineage>
        <taxon>Eukaryota</taxon>
        <taxon>Metazoa</taxon>
        <taxon>Chordata</taxon>
        <taxon>Craniata</taxon>
        <taxon>Vertebrata</taxon>
        <taxon>Euteleostomi</taxon>
        <taxon>Actinopterygii</taxon>
        <taxon>Neopterygii</taxon>
        <taxon>Teleostei</taxon>
        <taxon>Neoteleostei</taxon>
        <taxon>Acanthomorphata</taxon>
        <taxon>Carangaria</taxon>
        <taxon>Pleuronectiformes</taxon>
        <taxon>Pleuronectoidei</taxon>
        <taxon>Pleuronectidae</taxon>
        <taxon>Pleuronectes</taxon>
    </lineage>
</organism>
<comment type="similarity">
    <text evidence="2">Belongs to the type II (or gamma) interferon family.</text>
</comment>
<dbReference type="PANTHER" id="PTHR11419">
    <property type="entry name" value="INTERFERON GAMMA"/>
    <property type="match status" value="1"/>
</dbReference>
<comment type="subcellular location">
    <subcellularLocation>
        <location evidence="1">Secreted</location>
    </subcellularLocation>
</comment>
<gene>
    <name evidence="6" type="ORF">PLEPLA_LOCUS9575</name>
</gene>
<evidence type="ECO:0000313" key="7">
    <source>
        <dbReference type="Proteomes" id="UP001153269"/>
    </source>
</evidence>
<name>A0A9N7TZJ3_PLEPL</name>
<keyword evidence="3" id="KW-0202">Cytokine</keyword>
<dbReference type="SUPFAM" id="SSF47266">
    <property type="entry name" value="4-helical cytokines"/>
    <property type="match status" value="1"/>
</dbReference>
<evidence type="ECO:0000256" key="5">
    <source>
        <dbReference type="ARBA" id="ARBA00023180"/>
    </source>
</evidence>
<evidence type="ECO:0008006" key="8">
    <source>
        <dbReference type="Google" id="ProtNLM"/>
    </source>
</evidence>
<evidence type="ECO:0000313" key="6">
    <source>
        <dbReference type="EMBL" id="CAB1421688.1"/>
    </source>
</evidence>